<name>A0A0F9AAU3_9ZZZZ</name>
<accession>A0A0F9AAU3</accession>
<gene>
    <name evidence="1" type="ORF">LCGC14_2871980</name>
</gene>
<feature type="non-terminal residue" evidence="1">
    <location>
        <position position="79"/>
    </location>
</feature>
<comment type="caution">
    <text evidence="1">The sequence shown here is derived from an EMBL/GenBank/DDBJ whole genome shotgun (WGS) entry which is preliminary data.</text>
</comment>
<protein>
    <submittedName>
        <fullName evidence="1">Uncharacterized protein</fullName>
    </submittedName>
</protein>
<evidence type="ECO:0000313" key="1">
    <source>
        <dbReference type="EMBL" id="KKK75614.1"/>
    </source>
</evidence>
<sequence>MKRLVATLSTVLLLMATLTLSLGCSRGAPVLRGTEVLFKVKRSFQKPTHLYVELARGQEAADVHRDGWYLSSAYMSRIF</sequence>
<organism evidence="1">
    <name type="scientific">marine sediment metagenome</name>
    <dbReference type="NCBI Taxonomy" id="412755"/>
    <lineage>
        <taxon>unclassified sequences</taxon>
        <taxon>metagenomes</taxon>
        <taxon>ecological metagenomes</taxon>
    </lineage>
</organism>
<dbReference type="AlphaFoldDB" id="A0A0F9AAU3"/>
<proteinExistence type="predicted"/>
<reference evidence="1" key="1">
    <citation type="journal article" date="2015" name="Nature">
        <title>Complex archaea that bridge the gap between prokaryotes and eukaryotes.</title>
        <authorList>
            <person name="Spang A."/>
            <person name="Saw J.H."/>
            <person name="Jorgensen S.L."/>
            <person name="Zaremba-Niedzwiedzka K."/>
            <person name="Martijn J."/>
            <person name="Lind A.E."/>
            <person name="van Eijk R."/>
            <person name="Schleper C."/>
            <person name="Guy L."/>
            <person name="Ettema T.J."/>
        </authorList>
    </citation>
    <scope>NUCLEOTIDE SEQUENCE</scope>
</reference>
<dbReference type="PROSITE" id="PS51257">
    <property type="entry name" value="PROKAR_LIPOPROTEIN"/>
    <property type="match status" value="1"/>
</dbReference>
<dbReference type="EMBL" id="LAZR01055783">
    <property type="protein sequence ID" value="KKK75614.1"/>
    <property type="molecule type" value="Genomic_DNA"/>
</dbReference>